<evidence type="ECO:0000256" key="1">
    <source>
        <dbReference type="ARBA" id="ARBA00004141"/>
    </source>
</evidence>
<organism evidence="4 5">
    <name type="scientific">Toxocara canis</name>
    <name type="common">Canine roundworm</name>
    <dbReference type="NCBI Taxonomy" id="6265"/>
    <lineage>
        <taxon>Eukaryota</taxon>
        <taxon>Metazoa</taxon>
        <taxon>Ecdysozoa</taxon>
        <taxon>Nematoda</taxon>
        <taxon>Chromadorea</taxon>
        <taxon>Rhabditida</taxon>
        <taxon>Spirurina</taxon>
        <taxon>Ascaridomorpha</taxon>
        <taxon>Ascaridoidea</taxon>
        <taxon>Toxocaridae</taxon>
        <taxon>Toxocara</taxon>
    </lineage>
</organism>
<dbReference type="Pfam" id="PF07690">
    <property type="entry name" value="MFS_1"/>
    <property type="match status" value="1"/>
</dbReference>
<evidence type="ECO:0000313" key="4">
    <source>
        <dbReference type="EMBL" id="KHN79157.1"/>
    </source>
</evidence>
<dbReference type="GO" id="GO:0022857">
    <property type="term" value="F:transmembrane transporter activity"/>
    <property type="evidence" value="ECO:0007669"/>
    <property type="project" value="InterPro"/>
</dbReference>
<keyword evidence="2" id="KW-0472">Membrane</keyword>
<proteinExistence type="predicted"/>
<feature type="transmembrane region" description="Helical" evidence="2">
    <location>
        <begin position="125"/>
        <end position="145"/>
    </location>
</feature>
<dbReference type="STRING" id="6265.A0A0B2VCI7"/>
<evidence type="ECO:0000256" key="2">
    <source>
        <dbReference type="SAM" id="Phobius"/>
    </source>
</evidence>
<gene>
    <name evidence="4" type="primary">Slc17a4</name>
    <name evidence="4" type="ORF">Tcan_06330</name>
</gene>
<name>A0A0B2VCI7_TOXCA</name>
<feature type="transmembrane region" description="Helical" evidence="2">
    <location>
        <begin position="70"/>
        <end position="90"/>
    </location>
</feature>
<feature type="transmembrane region" description="Helical" evidence="2">
    <location>
        <begin position="212"/>
        <end position="232"/>
    </location>
</feature>
<feature type="domain" description="Major facilitator superfamily (MFS) profile" evidence="3">
    <location>
        <begin position="77"/>
        <end position="296"/>
    </location>
</feature>
<keyword evidence="2" id="KW-1133">Transmembrane helix</keyword>
<protein>
    <submittedName>
        <fullName evidence="4">Putative small intestine sodium-dependent phosphate transport protein</fullName>
    </submittedName>
</protein>
<comment type="subcellular location">
    <subcellularLocation>
        <location evidence="1">Membrane</location>
        <topology evidence="1">Multi-pass membrane protein</topology>
    </subcellularLocation>
</comment>
<keyword evidence="2" id="KW-0812">Transmembrane</keyword>
<dbReference type="InterPro" id="IPR036259">
    <property type="entry name" value="MFS_trans_sf"/>
</dbReference>
<dbReference type="Proteomes" id="UP000031036">
    <property type="component" value="Unassembled WGS sequence"/>
</dbReference>
<dbReference type="PROSITE" id="PS50850">
    <property type="entry name" value="MFS"/>
    <property type="match status" value="1"/>
</dbReference>
<dbReference type="InterPro" id="IPR011701">
    <property type="entry name" value="MFS"/>
</dbReference>
<evidence type="ECO:0000313" key="5">
    <source>
        <dbReference type="Proteomes" id="UP000031036"/>
    </source>
</evidence>
<dbReference type="GO" id="GO:0016020">
    <property type="term" value="C:membrane"/>
    <property type="evidence" value="ECO:0007669"/>
    <property type="project" value="UniProtKB-SubCell"/>
</dbReference>
<feature type="transmembrane region" description="Helical" evidence="2">
    <location>
        <begin position="244"/>
        <end position="264"/>
    </location>
</feature>
<evidence type="ECO:0000259" key="3">
    <source>
        <dbReference type="PROSITE" id="PS50850"/>
    </source>
</evidence>
<feature type="transmembrane region" description="Helical" evidence="2">
    <location>
        <begin position="184"/>
        <end position="205"/>
    </location>
</feature>
<dbReference type="OMA" id="FCARWAY"/>
<comment type="caution">
    <text evidence="4">The sequence shown here is derived from an EMBL/GenBank/DDBJ whole genome shotgun (WGS) entry which is preliminary data.</text>
</comment>
<dbReference type="PANTHER" id="PTHR45757">
    <property type="entry name" value="PROTEIN CBG23364-RELATED"/>
    <property type="match status" value="1"/>
</dbReference>
<keyword evidence="5" id="KW-1185">Reference proteome</keyword>
<dbReference type="AlphaFoldDB" id="A0A0B2VCI7"/>
<dbReference type="Gene3D" id="1.20.1250.20">
    <property type="entry name" value="MFS general substrate transporter like domains"/>
    <property type="match status" value="1"/>
</dbReference>
<dbReference type="SUPFAM" id="SSF103473">
    <property type="entry name" value="MFS general substrate transporter"/>
    <property type="match status" value="1"/>
</dbReference>
<feature type="transmembrane region" description="Helical" evidence="2">
    <location>
        <begin position="152"/>
        <end position="172"/>
    </location>
</feature>
<accession>A0A0B2VCI7</accession>
<reference evidence="4 5" key="1">
    <citation type="submission" date="2014-11" db="EMBL/GenBank/DDBJ databases">
        <title>Genetic blueprint of the zoonotic pathogen Toxocara canis.</title>
        <authorList>
            <person name="Zhu X.-Q."/>
            <person name="Korhonen P.K."/>
            <person name="Cai H."/>
            <person name="Young N.D."/>
            <person name="Nejsum P."/>
            <person name="von Samson-Himmelstjerna G."/>
            <person name="Boag P.R."/>
            <person name="Tan P."/>
            <person name="Li Q."/>
            <person name="Min J."/>
            <person name="Yang Y."/>
            <person name="Wang X."/>
            <person name="Fang X."/>
            <person name="Hall R.S."/>
            <person name="Hofmann A."/>
            <person name="Sternberg P.W."/>
            <person name="Jex A.R."/>
            <person name="Gasser R.B."/>
        </authorList>
    </citation>
    <scope>NUCLEOTIDE SEQUENCE [LARGE SCALE GENOMIC DNA]</scope>
    <source>
        <strain evidence="4">PN_DK_2014</strain>
    </source>
</reference>
<dbReference type="EMBL" id="JPKZ01001944">
    <property type="protein sequence ID" value="KHN79157.1"/>
    <property type="molecule type" value="Genomic_DNA"/>
</dbReference>
<sequence>MYASGFNDATGSLLHEEHEASYFLNSLWTYVEKSLKCVQSQMRRTQQRISNIRKNESVSGGKDRDTHFRYYVLIIATLVCSLIISCSFAYNFSLICTSPKSYNATSTSARYGNPSSTVPGDIQKLMYAMYPLSNLLTLPLVAPLLRKFSLRVITFIGGMLSVICTASMPFLFSIDNKYVVATRFLQGIGNTPLFPLIGYVCAHWCPREQTALFVSVLTSYSQIGIFVTMGASGVLCNFENGWAYIYYFHSLITAIAFVAWFILFRDFPRDHPWVSTSEVQCIEACRPASRTAVPYK</sequence>
<dbReference type="InterPro" id="IPR020846">
    <property type="entry name" value="MFS_dom"/>
</dbReference>
<dbReference type="OrthoDB" id="2985014at2759"/>